<feature type="transmembrane region" description="Helical" evidence="7">
    <location>
        <begin position="133"/>
        <end position="154"/>
    </location>
</feature>
<keyword evidence="3" id="KW-1003">Cell membrane</keyword>
<reference evidence="8 9" key="1">
    <citation type="submission" date="2016-12" db="EMBL/GenBank/DDBJ databases">
        <title>Thioflexothrix psekupsii D3 genome sequencing and assembly.</title>
        <authorList>
            <person name="Fomenkov A."/>
            <person name="Vincze T."/>
            <person name="Grabovich M."/>
            <person name="Anton B.P."/>
            <person name="Dubinina G."/>
            <person name="Orlova M."/>
            <person name="Belousova E."/>
            <person name="Roberts R.J."/>
        </authorList>
    </citation>
    <scope>NUCLEOTIDE SEQUENCE [LARGE SCALE GENOMIC DNA]</scope>
    <source>
        <strain evidence="8">D3</strain>
    </source>
</reference>
<dbReference type="AlphaFoldDB" id="A0A251X7R7"/>
<feature type="transmembrane region" description="Helical" evidence="7">
    <location>
        <begin position="284"/>
        <end position="302"/>
    </location>
</feature>
<feature type="transmembrane region" description="Helical" evidence="7">
    <location>
        <begin position="95"/>
        <end position="113"/>
    </location>
</feature>
<comment type="subcellular location">
    <subcellularLocation>
        <location evidence="1">Cell membrane</location>
        <topology evidence="1">Multi-pass membrane protein</topology>
    </subcellularLocation>
</comment>
<sequence length="403" mass="45067">MNPTNKITVYRKLEGQSVGFYILLVVLAIMVAMGLLAAWTMEHEGHWISGMNNQVVWGMPHIFAIFLILAASGVLNVASVSTVFGQEVYKPLGRLSGLLAITLLVGGLMVLVLDLGRPDRLIIAMTHYNFKSIFAWNIVLYNGFMAVVFIYLWFMMEKRMQPYYPIAGRIAFIWRLILTTGTGSIFGFLLAREPYGTAVMAPMFIAMSLMFGKAMFLLILMSSYRGSQRMLNHAVVMRLKNLLAMFIITALYFLTVYFITFAYFTEQHGVVRFFLLDGGHYTTLFWLGQIGLGAALPLFILYHPRLGEQFSMIAVASVSVVIGGMIQLYVLIIGGQAYPLDMFPEMEILASSFHDGVVANYAPSHWEFMLGLAGLAMSLLMTVLAMRIFDVLPECVTEEVPAL</sequence>
<organism evidence="8 9">
    <name type="scientific">Thioflexithrix psekupsensis</name>
    <dbReference type="NCBI Taxonomy" id="1570016"/>
    <lineage>
        <taxon>Bacteria</taxon>
        <taxon>Pseudomonadati</taxon>
        <taxon>Pseudomonadota</taxon>
        <taxon>Gammaproteobacteria</taxon>
        <taxon>Thiotrichales</taxon>
        <taxon>Thioflexithrix</taxon>
    </lineage>
</organism>
<evidence type="ECO:0000313" key="8">
    <source>
        <dbReference type="EMBL" id="OUD14098.1"/>
    </source>
</evidence>
<feature type="transmembrane region" description="Helical" evidence="7">
    <location>
        <begin position="197"/>
        <end position="221"/>
    </location>
</feature>
<evidence type="ECO:0000256" key="1">
    <source>
        <dbReference type="ARBA" id="ARBA00004651"/>
    </source>
</evidence>
<dbReference type="InterPro" id="IPR005614">
    <property type="entry name" value="NrfD-like"/>
</dbReference>
<dbReference type="Pfam" id="PF03916">
    <property type="entry name" value="NrfD"/>
    <property type="match status" value="1"/>
</dbReference>
<dbReference type="Gene3D" id="1.20.1630.10">
    <property type="entry name" value="Formate dehydrogenase/DMSO reductase domain"/>
    <property type="match status" value="1"/>
</dbReference>
<feature type="transmembrane region" description="Helical" evidence="7">
    <location>
        <begin position="314"/>
        <end position="338"/>
    </location>
</feature>
<proteinExistence type="inferred from homology"/>
<evidence type="ECO:0000256" key="6">
    <source>
        <dbReference type="ARBA" id="ARBA00023136"/>
    </source>
</evidence>
<keyword evidence="9" id="KW-1185">Reference proteome</keyword>
<dbReference type="EMBL" id="MSLT01000012">
    <property type="protein sequence ID" value="OUD14098.1"/>
    <property type="molecule type" value="Genomic_DNA"/>
</dbReference>
<dbReference type="OrthoDB" id="9765987at2"/>
<evidence type="ECO:0000256" key="2">
    <source>
        <dbReference type="ARBA" id="ARBA00008929"/>
    </source>
</evidence>
<dbReference type="GO" id="GO:0005886">
    <property type="term" value="C:plasma membrane"/>
    <property type="evidence" value="ECO:0007669"/>
    <property type="project" value="UniProtKB-SubCell"/>
</dbReference>
<comment type="caution">
    <text evidence="8">The sequence shown here is derived from an EMBL/GenBank/DDBJ whole genome shotgun (WGS) entry which is preliminary data.</text>
</comment>
<dbReference type="PANTHER" id="PTHR34856:SF2">
    <property type="entry name" value="PROTEIN NRFD"/>
    <property type="match status" value="1"/>
</dbReference>
<dbReference type="PANTHER" id="PTHR34856">
    <property type="entry name" value="PROTEIN NRFD"/>
    <property type="match status" value="1"/>
</dbReference>
<keyword evidence="4 7" id="KW-0812">Transmembrane</keyword>
<comment type="similarity">
    <text evidence="2">Belongs to the NrfD family.</text>
</comment>
<gene>
    <name evidence="8" type="ORF">TPSD3_07090</name>
</gene>
<feature type="transmembrane region" description="Helical" evidence="7">
    <location>
        <begin position="242"/>
        <end position="264"/>
    </location>
</feature>
<name>A0A251X7R7_9GAMM</name>
<dbReference type="RefSeq" id="WP_086487881.1">
    <property type="nucleotide sequence ID" value="NZ_MSLT01000012.1"/>
</dbReference>
<feature type="transmembrane region" description="Helical" evidence="7">
    <location>
        <begin position="20"/>
        <end position="41"/>
    </location>
</feature>
<evidence type="ECO:0000256" key="5">
    <source>
        <dbReference type="ARBA" id="ARBA00022989"/>
    </source>
</evidence>
<evidence type="ECO:0000256" key="3">
    <source>
        <dbReference type="ARBA" id="ARBA00022475"/>
    </source>
</evidence>
<dbReference type="Proteomes" id="UP000194798">
    <property type="component" value="Unassembled WGS sequence"/>
</dbReference>
<dbReference type="InterPro" id="IPR052049">
    <property type="entry name" value="Electron_transfer_protein"/>
</dbReference>
<keyword evidence="6 7" id="KW-0472">Membrane</keyword>
<accession>A0A251X7R7</accession>
<feature type="transmembrane region" description="Helical" evidence="7">
    <location>
        <begin position="368"/>
        <end position="389"/>
    </location>
</feature>
<keyword evidence="5 7" id="KW-1133">Transmembrane helix</keyword>
<evidence type="ECO:0000256" key="7">
    <source>
        <dbReference type="SAM" id="Phobius"/>
    </source>
</evidence>
<protein>
    <submittedName>
        <fullName evidence="8">Molybdopterin oxidoreductase</fullName>
    </submittedName>
</protein>
<feature type="transmembrane region" description="Helical" evidence="7">
    <location>
        <begin position="166"/>
        <end position="191"/>
    </location>
</feature>
<evidence type="ECO:0000313" key="9">
    <source>
        <dbReference type="Proteomes" id="UP000194798"/>
    </source>
</evidence>
<evidence type="ECO:0000256" key="4">
    <source>
        <dbReference type="ARBA" id="ARBA00022692"/>
    </source>
</evidence>
<feature type="transmembrane region" description="Helical" evidence="7">
    <location>
        <begin position="61"/>
        <end position="83"/>
    </location>
</feature>